<dbReference type="VEuPathDB" id="FungiDB:ASPWEDRAFT_72871"/>
<dbReference type="CDD" id="cd00067">
    <property type="entry name" value="GAL4"/>
    <property type="match status" value="1"/>
</dbReference>
<dbReference type="EMBL" id="KV878217">
    <property type="protein sequence ID" value="OJJ30465.1"/>
    <property type="molecule type" value="Genomic_DNA"/>
</dbReference>
<keyword evidence="10" id="KW-1185">Reference proteome</keyword>
<accession>A0A1L9R6B1</accession>
<dbReference type="SMART" id="SM00066">
    <property type="entry name" value="GAL4"/>
    <property type="match status" value="1"/>
</dbReference>
<keyword evidence="4" id="KW-0238">DNA-binding</keyword>
<evidence type="ECO:0000256" key="3">
    <source>
        <dbReference type="ARBA" id="ARBA00023015"/>
    </source>
</evidence>
<name>A0A1L9R6B1_ASPWE</name>
<keyword evidence="6" id="KW-0539">Nucleus</keyword>
<dbReference type="PROSITE" id="PS50048">
    <property type="entry name" value="ZN2_CY6_FUNGAL_2"/>
    <property type="match status" value="1"/>
</dbReference>
<dbReference type="InterPro" id="IPR007219">
    <property type="entry name" value="XnlR_reg_dom"/>
</dbReference>
<feature type="region of interest" description="Disordered" evidence="7">
    <location>
        <begin position="98"/>
        <end position="137"/>
    </location>
</feature>
<keyword evidence="3" id="KW-0805">Transcription regulation</keyword>
<dbReference type="STRING" id="1073089.A0A1L9R6B1"/>
<dbReference type="GO" id="GO:0008270">
    <property type="term" value="F:zinc ion binding"/>
    <property type="evidence" value="ECO:0007669"/>
    <property type="project" value="InterPro"/>
</dbReference>
<reference evidence="10" key="1">
    <citation type="journal article" date="2017" name="Genome Biol.">
        <title>Comparative genomics reveals high biological diversity and specific adaptations in the industrially and medically important fungal genus Aspergillus.</title>
        <authorList>
            <person name="de Vries R.P."/>
            <person name="Riley R."/>
            <person name="Wiebenga A."/>
            <person name="Aguilar-Osorio G."/>
            <person name="Amillis S."/>
            <person name="Uchima C.A."/>
            <person name="Anderluh G."/>
            <person name="Asadollahi M."/>
            <person name="Askin M."/>
            <person name="Barry K."/>
            <person name="Battaglia E."/>
            <person name="Bayram O."/>
            <person name="Benocci T."/>
            <person name="Braus-Stromeyer S.A."/>
            <person name="Caldana C."/>
            <person name="Canovas D."/>
            <person name="Cerqueira G.C."/>
            <person name="Chen F."/>
            <person name="Chen W."/>
            <person name="Choi C."/>
            <person name="Clum A."/>
            <person name="Dos Santos R.A."/>
            <person name="Damasio A.R."/>
            <person name="Diallinas G."/>
            <person name="Emri T."/>
            <person name="Fekete E."/>
            <person name="Flipphi M."/>
            <person name="Freyberg S."/>
            <person name="Gallo A."/>
            <person name="Gournas C."/>
            <person name="Habgood R."/>
            <person name="Hainaut M."/>
            <person name="Harispe M.L."/>
            <person name="Henrissat B."/>
            <person name="Hilden K.S."/>
            <person name="Hope R."/>
            <person name="Hossain A."/>
            <person name="Karabika E."/>
            <person name="Karaffa L."/>
            <person name="Karanyi Z."/>
            <person name="Krasevec N."/>
            <person name="Kuo A."/>
            <person name="Kusch H."/>
            <person name="LaButti K."/>
            <person name="Lagendijk E.L."/>
            <person name="Lapidus A."/>
            <person name="Levasseur A."/>
            <person name="Lindquist E."/>
            <person name="Lipzen A."/>
            <person name="Logrieco A.F."/>
            <person name="MacCabe A."/>
            <person name="Maekelae M.R."/>
            <person name="Malavazi I."/>
            <person name="Melin P."/>
            <person name="Meyer V."/>
            <person name="Mielnichuk N."/>
            <person name="Miskei M."/>
            <person name="Molnar A.P."/>
            <person name="Mule G."/>
            <person name="Ngan C.Y."/>
            <person name="Orejas M."/>
            <person name="Orosz E."/>
            <person name="Ouedraogo J.P."/>
            <person name="Overkamp K.M."/>
            <person name="Park H.-S."/>
            <person name="Perrone G."/>
            <person name="Piumi F."/>
            <person name="Punt P.J."/>
            <person name="Ram A.F."/>
            <person name="Ramon A."/>
            <person name="Rauscher S."/>
            <person name="Record E."/>
            <person name="Riano-Pachon D.M."/>
            <person name="Robert V."/>
            <person name="Roehrig J."/>
            <person name="Ruller R."/>
            <person name="Salamov A."/>
            <person name="Salih N.S."/>
            <person name="Samson R.A."/>
            <person name="Sandor E."/>
            <person name="Sanguinetti M."/>
            <person name="Schuetze T."/>
            <person name="Sepcic K."/>
            <person name="Shelest E."/>
            <person name="Sherlock G."/>
            <person name="Sophianopoulou V."/>
            <person name="Squina F.M."/>
            <person name="Sun H."/>
            <person name="Susca A."/>
            <person name="Todd R.B."/>
            <person name="Tsang A."/>
            <person name="Unkles S.E."/>
            <person name="van de Wiele N."/>
            <person name="van Rossen-Uffink D."/>
            <person name="Oliveira J.V."/>
            <person name="Vesth T.C."/>
            <person name="Visser J."/>
            <person name="Yu J.-H."/>
            <person name="Zhou M."/>
            <person name="Andersen M.R."/>
            <person name="Archer D.B."/>
            <person name="Baker S.E."/>
            <person name="Benoit I."/>
            <person name="Brakhage A.A."/>
            <person name="Braus G.H."/>
            <person name="Fischer R."/>
            <person name="Frisvad J.C."/>
            <person name="Goldman G.H."/>
            <person name="Houbraken J."/>
            <person name="Oakley B."/>
            <person name="Pocsi I."/>
            <person name="Scazzocchio C."/>
            <person name="Seiboth B."/>
            <person name="vanKuyk P.A."/>
            <person name="Wortman J."/>
            <person name="Dyer P.S."/>
            <person name="Grigoriev I.V."/>
        </authorList>
    </citation>
    <scope>NUCLEOTIDE SEQUENCE [LARGE SCALE GENOMIC DNA]</scope>
    <source>
        <strain evidence="10">DTO 134E9</strain>
    </source>
</reference>
<evidence type="ECO:0000256" key="7">
    <source>
        <dbReference type="SAM" id="MobiDB-lite"/>
    </source>
</evidence>
<comment type="subcellular location">
    <subcellularLocation>
        <location evidence="1">Nucleus</location>
    </subcellularLocation>
</comment>
<feature type="region of interest" description="Disordered" evidence="7">
    <location>
        <begin position="60"/>
        <end position="81"/>
    </location>
</feature>
<gene>
    <name evidence="9" type="ORF">ASPWEDRAFT_72871</name>
</gene>
<dbReference type="CDD" id="cd12148">
    <property type="entry name" value="fungal_TF_MHR"/>
    <property type="match status" value="1"/>
</dbReference>
<feature type="region of interest" description="Disordered" evidence="7">
    <location>
        <begin position="1"/>
        <end position="21"/>
    </location>
</feature>
<dbReference type="PANTHER" id="PTHR31001">
    <property type="entry name" value="UNCHARACTERIZED TRANSCRIPTIONAL REGULATORY PROTEIN"/>
    <property type="match status" value="1"/>
</dbReference>
<evidence type="ECO:0000256" key="1">
    <source>
        <dbReference type="ARBA" id="ARBA00004123"/>
    </source>
</evidence>
<dbReference type="RefSeq" id="XP_040684142.1">
    <property type="nucleotide sequence ID" value="XM_040839265.1"/>
</dbReference>
<keyword evidence="5" id="KW-0804">Transcription</keyword>
<dbReference type="SUPFAM" id="SSF57701">
    <property type="entry name" value="Zn2/Cys6 DNA-binding domain"/>
    <property type="match status" value="1"/>
</dbReference>
<evidence type="ECO:0000256" key="4">
    <source>
        <dbReference type="ARBA" id="ARBA00023125"/>
    </source>
</evidence>
<dbReference type="InterPro" id="IPR036864">
    <property type="entry name" value="Zn2-C6_fun-type_DNA-bd_sf"/>
</dbReference>
<dbReference type="Gene3D" id="4.10.240.10">
    <property type="entry name" value="Zn(2)-C6 fungal-type DNA-binding domain"/>
    <property type="match status" value="1"/>
</dbReference>
<proteinExistence type="predicted"/>
<dbReference type="InterPro" id="IPR001138">
    <property type="entry name" value="Zn2Cys6_DnaBD"/>
</dbReference>
<protein>
    <recommendedName>
        <fullName evidence="8">Zn(2)-C6 fungal-type domain-containing protein</fullName>
    </recommendedName>
</protein>
<evidence type="ECO:0000256" key="2">
    <source>
        <dbReference type="ARBA" id="ARBA00022723"/>
    </source>
</evidence>
<evidence type="ECO:0000256" key="6">
    <source>
        <dbReference type="ARBA" id="ARBA00023242"/>
    </source>
</evidence>
<organism evidence="9 10">
    <name type="scientific">Aspergillus wentii DTO 134E9</name>
    <dbReference type="NCBI Taxonomy" id="1073089"/>
    <lineage>
        <taxon>Eukaryota</taxon>
        <taxon>Fungi</taxon>
        <taxon>Dikarya</taxon>
        <taxon>Ascomycota</taxon>
        <taxon>Pezizomycotina</taxon>
        <taxon>Eurotiomycetes</taxon>
        <taxon>Eurotiomycetidae</taxon>
        <taxon>Eurotiales</taxon>
        <taxon>Aspergillaceae</taxon>
        <taxon>Aspergillus</taxon>
        <taxon>Aspergillus subgen. Cremei</taxon>
    </lineage>
</organism>
<dbReference type="GO" id="GO:0000981">
    <property type="term" value="F:DNA-binding transcription factor activity, RNA polymerase II-specific"/>
    <property type="evidence" value="ECO:0007669"/>
    <property type="project" value="InterPro"/>
</dbReference>
<dbReference type="Pfam" id="PF00172">
    <property type="entry name" value="Zn_clus"/>
    <property type="match status" value="1"/>
</dbReference>
<evidence type="ECO:0000259" key="8">
    <source>
        <dbReference type="PROSITE" id="PS50048"/>
    </source>
</evidence>
<keyword evidence="2" id="KW-0479">Metal-binding</keyword>
<dbReference type="InterPro" id="IPR050613">
    <property type="entry name" value="Sec_Metabolite_Reg"/>
</dbReference>
<dbReference type="PROSITE" id="PS00463">
    <property type="entry name" value="ZN2_CY6_FUNGAL_1"/>
    <property type="match status" value="1"/>
</dbReference>
<feature type="compositionally biased region" description="Low complexity" evidence="7">
    <location>
        <begin position="116"/>
        <end position="134"/>
    </location>
</feature>
<dbReference type="GO" id="GO:0003677">
    <property type="term" value="F:DNA binding"/>
    <property type="evidence" value="ECO:0007669"/>
    <property type="project" value="UniProtKB-KW"/>
</dbReference>
<dbReference type="AlphaFoldDB" id="A0A1L9R6B1"/>
<dbReference type="GeneID" id="63755113"/>
<dbReference type="Proteomes" id="UP000184383">
    <property type="component" value="Unassembled WGS sequence"/>
</dbReference>
<evidence type="ECO:0000313" key="9">
    <source>
        <dbReference type="EMBL" id="OJJ30465.1"/>
    </source>
</evidence>
<feature type="domain" description="Zn(2)-C6 fungal-type" evidence="8">
    <location>
        <begin position="24"/>
        <end position="52"/>
    </location>
</feature>
<dbReference type="PANTHER" id="PTHR31001:SF50">
    <property type="entry name" value="ZN(II)2CYS6 TRANSCRIPTION FACTOR (EUROFUNG)"/>
    <property type="match status" value="1"/>
</dbReference>
<dbReference type="GO" id="GO:0005634">
    <property type="term" value="C:nucleus"/>
    <property type="evidence" value="ECO:0007669"/>
    <property type="project" value="UniProtKB-SubCell"/>
</dbReference>
<evidence type="ECO:0000313" key="10">
    <source>
        <dbReference type="Proteomes" id="UP000184383"/>
    </source>
</evidence>
<sequence>MADRRKQVNLGQGSKAPTPSVRLSCEMCRQRKVKCDKLSPCTNCQRFGAICVPVERARLPRGRSGRPATGTAERSSDLDADLEDRVSKIEQMLQNLARTNAPEKAPTAPNNIGNQENSHTSLSSESNSPGSTESVKSPKIDAYLGSTFWADLLQQTQDLRQTVNRDTENQPQIPTEAPWQSLVFGSSGHGSDPNLPLDLRTRHQLVHIYLEKVDPVFKIIHRPSLSAFLLDGKPYLSYERGDPAPTALSYALYYTSVCVIEEEKCLLLFGASKELVVPRFQKAAESALVQADFMTTNDLTVLQAYVLTLIASRPQDQSRRVWTMLSMAVRIAQALLLHLPDPAFPVKPFEREMRRRLWHAIGFLDTEASMDRASEPMIQASMLESHPPANVNDSDIWFEMEGPVQESEGFTDMTFTLMTSKAQSASRLLNFSTFGQPAVQSMELRQQVVVDFQQTASSLLEKYQADGVPFHWFTRQVAECINASLQLTSVRPMQRNAKFIPPKVRGDGLLQLAVNVLEKSRALRNDPRSRPWDWVNHIFVPWHGLAVAIAEISVCQDPLLMEKYWPPIQQAYDRLSHLVADSQQGMLWKPIEKFMTQAQARRRQLLGSPTFNAPQIPVSLSDITSTNQPTTFPQPSFQTSLPFTPNLNTQPAQIPYPQGTTPVMTMPEVTNGLGPWPNVWDAMDFSDTGIGNATETSWLNYESFIEDLYENADYLLRPRYQLGYGNPP</sequence>
<evidence type="ECO:0000256" key="5">
    <source>
        <dbReference type="ARBA" id="ARBA00023163"/>
    </source>
</evidence>
<dbReference type="Pfam" id="PF04082">
    <property type="entry name" value="Fungal_trans"/>
    <property type="match status" value="1"/>
</dbReference>
<dbReference type="GO" id="GO:0006351">
    <property type="term" value="P:DNA-templated transcription"/>
    <property type="evidence" value="ECO:0007669"/>
    <property type="project" value="InterPro"/>
</dbReference>
<dbReference type="OrthoDB" id="435881at2759"/>